<dbReference type="PANTHER" id="PTHR12695">
    <property type="entry name" value="GENERAL TRANSCRIPTION FACTOR IIH SUBUNIT 2"/>
    <property type="match status" value="1"/>
</dbReference>
<dbReference type="RefSeq" id="XP_018711324.1">
    <property type="nucleotide sequence ID" value="XM_018857781.1"/>
</dbReference>
<dbReference type="GO" id="GO:0006351">
    <property type="term" value="P:DNA-templated transcription"/>
    <property type="evidence" value="ECO:0007669"/>
    <property type="project" value="InterPro"/>
</dbReference>
<comment type="subcellular location">
    <subcellularLocation>
        <location evidence="1 11">Nucleus</location>
    </subcellularLocation>
</comment>
<keyword evidence="4" id="KW-0227">DNA damage</keyword>
<dbReference type="SUPFAM" id="SSF57889">
    <property type="entry name" value="Cysteine-rich domain"/>
    <property type="match status" value="1"/>
</dbReference>
<dbReference type="GO" id="GO:0000439">
    <property type="term" value="C:transcription factor TFIIH core complex"/>
    <property type="evidence" value="ECO:0007669"/>
    <property type="project" value="UniProtKB-UniRule"/>
</dbReference>
<sequence>MARRTRLKAPTSTLKSASGAYAWEDQYQRPWDLVAADGDAGASLELLVQQAIERRRNKILKHPSAPFQRGILRTLVVVVDGLRAMLDKDLRPTRLACTLALLQDFVREFFDQNPVAQMAVVWMRNGVASVVLALSGLPQQHIDRLRAVRARQHNRYEPQGDPLLQNALELARLLLVLALGAAPGVAPPAQKASREILVVFGALFTLDPGDIHGTITALAREHIRAKVIGLLAQVAVCQELVRRTNLPHAGRPGLRADARLARFYGVIINEHHFRELLMDCVEPLAVPRGAGPAVPGDALGVPVIRMGFPLRLPAPALPAANLPRLCACHPTRGSAALREPVPVQPVPPPGTSAAVPDPPAAYTCPQCRSRVCSVPTVCPACGLMLILSTHLARLYHHLVPLAAYTTVAAAPAYPSSHCYGCLLEFPPGSPEAPGPAASSLRFRCGKCAHDFCIDCDVFVHEVLHNCPGCENRA</sequence>
<evidence type="ECO:0000256" key="10">
    <source>
        <dbReference type="ARBA" id="ARBA00023242"/>
    </source>
</evidence>
<dbReference type="InterPro" id="IPR013087">
    <property type="entry name" value="Znf_C2H2_type"/>
</dbReference>
<evidence type="ECO:0000256" key="11">
    <source>
        <dbReference type="PIRNR" id="PIRNR015919"/>
    </source>
</evidence>
<evidence type="ECO:0000256" key="8">
    <source>
        <dbReference type="ARBA" id="ARBA00023163"/>
    </source>
</evidence>
<keyword evidence="9" id="KW-0234">DNA repair</keyword>
<dbReference type="PIRSF" id="PIRSF015919">
    <property type="entry name" value="TFIIH_SSL1"/>
    <property type="match status" value="1"/>
</dbReference>
<evidence type="ECO:0000256" key="2">
    <source>
        <dbReference type="ARBA" id="ARBA00006092"/>
    </source>
</evidence>
<evidence type="ECO:0000259" key="13">
    <source>
        <dbReference type="PROSITE" id="PS00028"/>
    </source>
</evidence>
<dbReference type="OrthoDB" id="284275at2759"/>
<evidence type="ECO:0000256" key="4">
    <source>
        <dbReference type="ARBA" id="ARBA00022763"/>
    </source>
</evidence>
<dbReference type="SMART" id="SM01047">
    <property type="entry name" value="C1_4"/>
    <property type="match status" value="1"/>
</dbReference>
<evidence type="ECO:0000313" key="14">
    <source>
        <dbReference type="EMBL" id="OBA20802.1"/>
    </source>
</evidence>
<dbReference type="GO" id="GO:0005675">
    <property type="term" value="C:transcription factor TFIIH holo complex"/>
    <property type="evidence" value="ECO:0007669"/>
    <property type="project" value="UniProtKB-UniRule"/>
</dbReference>
<dbReference type="STRING" id="869754.A0A1A0HA99"/>
<dbReference type="InterPro" id="IPR046349">
    <property type="entry name" value="C1-like_sf"/>
</dbReference>
<feature type="domain" description="C2H2-type" evidence="13">
    <location>
        <begin position="444"/>
        <end position="464"/>
    </location>
</feature>
<dbReference type="InterPro" id="IPR012170">
    <property type="entry name" value="TFIIH_SSL1/p44"/>
</dbReference>
<dbReference type="InterPro" id="IPR036465">
    <property type="entry name" value="vWFA_dom_sf"/>
</dbReference>
<dbReference type="EMBL" id="LXTC01000004">
    <property type="protein sequence ID" value="OBA20802.1"/>
    <property type="molecule type" value="Genomic_DNA"/>
</dbReference>
<keyword evidence="5" id="KW-0863">Zinc-finger</keyword>
<evidence type="ECO:0000256" key="12">
    <source>
        <dbReference type="PIRSR" id="PIRSR015919-1"/>
    </source>
</evidence>
<dbReference type="InterPro" id="IPR007198">
    <property type="entry name" value="Ssl1-like"/>
</dbReference>
<dbReference type="Gene3D" id="3.40.50.410">
    <property type="entry name" value="von Willebrand factor, type A domain"/>
    <property type="match status" value="1"/>
</dbReference>
<dbReference type="GO" id="GO:0006289">
    <property type="term" value="P:nucleotide-excision repair"/>
    <property type="evidence" value="ECO:0007669"/>
    <property type="project" value="UniProtKB-UniRule"/>
</dbReference>
<evidence type="ECO:0000256" key="1">
    <source>
        <dbReference type="ARBA" id="ARBA00004123"/>
    </source>
</evidence>
<comment type="caution">
    <text evidence="14">The sequence shown here is derived from an EMBL/GenBank/DDBJ whole genome shotgun (WGS) entry which is preliminary data.</text>
</comment>
<dbReference type="Pfam" id="PF07975">
    <property type="entry name" value="C1_4"/>
    <property type="match status" value="1"/>
</dbReference>
<keyword evidence="7 11" id="KW-0805">Transcription regulation</keyword>
<keyword evidence="8 11" id="KW-0804">Transcription</keyword>
<keyword evidence="10 11" id="KW-0539">Nucleus</keyword>
<name>A0A1A0HA99_9ASCO</name>
<dbReference type="Proteomes" id="UP000092555">
    <property type="component" value="Unassembled WGS sequence"/>
</dbReference>
<dbReference type="InterPro" id="IPR013083">
    <property type="entry name" value="Znf_RING/FYVE/PHD"/>
</dbReference>
<evidence type="ECO:0000256" key="6">
    <source>
        <dbReference type="ARBA" id="ARBA00022833"/>
    </source>
</evidence>
<evidence type="ECO:0000256" key="3">
    <source>
        <dbReference type="ARBA" id="ARBA00022723"/>
    </source>
</evidence>
<evidence type="ECO:0000256" key="5">
    <source>
        <dbReference type="ARBA" id="ARBA00022771"/>
    </source>
</evidence>
<dbReference type="GeneID" id="30030757"/>
<dbReference type="InterPro" id="IPR004595">
    <property type="entry name" value="TFIIH_C1-like_dom"/>
</dbReference>
<dbReference type="PROSITE" id="PS00028">
    <property type="entry name" value="ZINC_FINGER_C2H2_1"/>
    <property type="match status" value="1"/>
</dbReference>
<evidence type="ECO:0000256" key="9">
    <source>
        <dbReference type="ARBA" id="ARBA00023204"/>
    </source>
</evidence>
<organism evidence="14 15">
    <name type="scientific">Metschnikowia bicuspidata var. bicuspidata NRRL YB-4993</name>
    <dbReference type="NCBI Taxonomy" id="869754"/>
    <lineage>
        <taxon>Eukaryota</taxon>
        <taxon>Fungi</taxon>
        <taxon>Dikarya</taxon>
        <taxon>Ascomycota</taxon>
        <taxon>Saccharomycotina</taxon>
        <taxon>Pichiomycetes</taxon>
        <taxon>Metschnikowiaceae</taxon>
        <taxon>Metschnikowia</taxon>
    </lineage>
</organism>
<dbReference type="Pfam" id="PF04056">
    <property type="entry name" value="Ssl1"/>
    <property type="match status" value="1"/>
</dbReference>
<dbReference type="FunFam" id="3.40.50.410:FF:000015">
    <property type="entry name" value="General transcription factor IIH subunit 2"/>
    <property type="match status" value="1"/>
</dbReference>
<dbReference type="SUPFAM" id="SSF53300">
    <property type="entry name" value="vWA-like"/>
    <property type="match status" value="1"/>
</dbReference>
<protein>
    <recommendedName>
        <fullName evidence="11">General transcription and DNA repair factor IIH</fullName>
    </recommendedName>
</protein>
<feature type="zinc finger region" description="C4-type" evidence="12">
    <location>
        <begin position="364"/>
        <end position="381"/>
    </location>
</feature>
<dbReference type="GO" id="GO:0008270">
    <property type="term" value="F:zinc ion binding"/>
    <property type="evidence" value="ECO:0007669"/>
    <property type="project" value="UniProtKB-UniRule"/>
</dbReference>
<comment type="function">
    <text evidence="11">Component of the general transcription and DNA repair factor IIH (TFIIH) core complex, which is involved in general and transcription-coupled nucleotide excision repair (NER) of damaged DNA and, when complexed to TFIIK, in RNA transcription by RNA polymerase II.</text>
</comment>
<keyword evidence="15" id="KW-1185">Reference proteome</keyword>
<dbReference type="GO" id="GO:0006357">
    <property type="term" value="P:regulation of transcription by RNA polymerase II"/>
    <property type="evidence" value="ECO:0007669"/>
    <property type="project" value="UniProtKB-UniRule"/>
</dbReference>
<dbReference type="PANTHER" id="PTHR12695:SF2">
    <property type="entry name" value="GENERAL TRANSCRIPTION FACTOR IIH SUBUNIT 2-RELATED"/>
    <property type="match status" value="1"/>
</dbReference>
<keyword evidence="3 11" id="KW-0479">Metal-binding</keyword>
<dbReference type="Gene3D" id="3.30.40.10">
    <property type="entry name" value="Zinc/RING finger domain, C3HC4 (zinc finger)"/>
    <property type="match status" value="1"/>
</dbReference>
<proteinExistence type="inferred from homology"/>
<evidence type="ECO:0000313" key="15">
    <source>
        <dbReference type="Proteomes" id="UP000092555"/>
    </source>
</evidence>
<comment type="similarity">
    <text evidence="2 11">Belongs to the GTF2H2 family.</text>
</comment>
<dbReference type="NCBIfam" id="TIGR00622">
    <property type="entry name" value="ssl1"/>
    <property type="match status" value="1"/>
</dbReference>
<gene>
    <name evidence="14" type="ORF">METBIDRAFT_44351</name>
</gene>
<reference evidence="14 15" key="1">
    <citation type="submission" date="2016-05" db="EMBL/GenBank/DDBJ databases">
        <title>Comparative genomics of biotechnologically important yeasts.</title>
        <authorList>
            <consortium name="DOE Joint Genome Institute"/>
            <person name="Riley R."/>
            <person name="Haridas S."/>
            <person name="Wolfe K.H."/>
            <person name="Lopes M.R."/>
            <person name="Hittinger C.T."/>
            <person name="Goker M."/>
            <person name="Salamov A."/>
            <person name="Wisecaver J."/>
            <person name="Long T.M."/>
            <person name="Aerts A.L."/>
            <person name="Barry K."/>
            <person name="Choi C."/>
            <person name="Clum A."/>
            <person name="Coughlan A.Y."/>
            <person name="Deshpande S."/>
            <person name="Douglass A.P."/>
            <person name="Hanson S.J."/>
            <person name="Klenk H.-P."/>
            <person name="LaButti K."/>
            <person name="Lapidus A."/>
            <person name="Lindquist E."/>
            <person name="Lipzen A."/>
            <person name="Meier-kolthoff J.P."/>
            <person name="Ohm R.A."/>
            <person name="Otillar R.P."/>
            <person name="Pangilinan J."/>
            <person name="Peng Y."/>
            <person name="Rokas A."/>
            <person name="Rosa C.A."/>
            <person name="Scheuner C."/>
            <person name="Sibirny A.A."/>
            <person name="Slot J.C."/>
            <person name="Stielow J.B."/>
            <person name="Sun H."/>
            <person name="Kurtzman C.P."/>
            <person name="Blackwell M."/>
            <person name="Grigoriev I.V."/>
            <person name="Jeffries T.W."/>
        </authorList>
    </citation>
    <scope>NUCLEOTIDE SEQUENCE [LARGE SCALE GENOMIC DNA]</scope>
    <source>
        <strain evidence="14 15">NRRL YB-4993</strain>
    </source>
</reference>
<accession>A0A1A0HA99</accession>
<keyword evidence="6 11" id="KW-0862">Zinc</keyword>
<evidence type="ECO:0000256" key="7">
    <source>
        <dbReference type="ARBA" id="ARBA00023015"/>
    </source>
</evidence>
<dbReference type="AlphaFoldDB" id="A0A1A0HA99"/>